<reference evidence="1 2" key="1">
    <citation type="submission" date="2016-10" db="EMBL/GenBank/DDBJ databases">
        <title>Draft genome sequences of four alkaliphilic bacteria belonging to the Anaerobacillus genus.</title>
        <authorList>
            <person name="Bassil N.M."/>
            <person name="Lloyd J.R."/>
        </authorList>
    </citation>
    <scope>NUCLEOTIDE SEQUENCE [LARGE SCALE GENOMIC DNA]</scope>
    <source>
        <strain evidence="1 2">DSM 15340</strain>
    </source>
</reference>
<gene>
    <name evidence="1" type="ORF">BKP35_17065</name>
</gene>
<sequence>MYNHYHYMLHPQPYSRHAGDQRVAPGFIGPGLGLGLGFLGGLATGALLTPGPGFGYAYRPPYYYQYPYHYPYPVYGYPQSPYFHY</sequence>
<evidence type="ECO:0000313" key="2">
    <source>
        <dbReference type="Proteomes" id="UP000180098"/>
    </source>
</evidence>
<accession>A0A1S2LBF7</accession>
<dbReference type="RefSeq" id="WP_071314582.1">
    <property type="nucleotide sequence ID" value="NZ_MLQQ01000045.1"/>
</dbReference>
<dbReference type="EMBL" id="MLQQ01000045">
    <property type="protein sequence ID" value="OIJ09373.1"/>
    <property type="molecule type" value="Genomic_DNA"/>
</dbReference>
<keyword evidence="2" id="KW-1185">Reference proteome</keyword>
<comment type="caution">
    <text evidence="1">The sequence shown here is derived from an EMBL/GenBank/DDBJ whole genome shotgun (WGS) entry which is preliminary data.</text>
</comment>
<dbReference type="Proteomes" id="UP000180098">
    <property type="component" value="Unassembled WGS sequence"/>
</dbReference>
<organism evidence="1 2">
    <name type="scientific">Anaerobacillus arseniciselenatis</name>
    <dbReference type="NCBI Taxonomy" id="85682"/>
    <lineage>
        <taxon>Bacteria</taxon>
        <taxon>Bacillati</taxon>
        <taxon>Bacillota</taxon>
        <taxon>Bacilli</taxon>
        <taxon>Bacillales</taxon>
        <taxon>Bacillaceae</taxon>
        <taxon>Anaerobacillus</taxon>
    </lineage>
</organism>
<evidence type="ECO:0000313" key="1">
    <source>
        <dbReference type="EMBL" id="OIJ09373.1"/>
    </source>
</evidence>
<dbReference type="AlphaFoldDB" id="A0A1S2LBF7"/>
<protein>
    <submittedName>
        <fullName evidence="1">Uncharacterized protein</fullName>
    </submittedName>
</protein>
<proteinExistence type="predicted"/>
<name>A0A1S2LBF7_9BACI</name>